<gene>
    <name evidence="4" type="ORF">J3R75_002840</name>
</gene>
<dbReference type="EC" id="2.7.1.167" evidence="4"/>
<evidence type="ECO:0000313" key="4">
    <source>
        <dbReference type="EMBL" id="MDQ0290733.1"/>
    </source>
</evidence>
<keyword evidence="5" id="KW-1185">Reference proteome</keyword>
<keyword evidence="2 4" id="KW-0418">Kinase</keyword>
<comment type="caution">
    <text evidence="4">The sequence shown here is derived from an EMBL/GenBank/DDBJ whole genome shotgun (WGS) entry which is preliminary data.</text>
</comment>
<keyword evidence="1 4" id="KW-0808">Transferase</keyword>
<dbReference type="GO" id="GO:0005829">
    <property type="term" value="C:cytosol"/>
    <property type="evidence" value="ECO:0007669"/>
    <property type="project" value="TreeGrafter"/>
</dbReference>
<keyword evidence="4" id="KW-0548">Nucleotidyltransferase</keyword>
<dbReference type="PANTHER" id="PTHR46969">
    <property type="entry name" value="BIFUNCTIONAL PROTEIN HLDE"/>
    <property type="match status" value="1"/>
</dbReference>
<dbReference type="InterPro" id="IPR002173">
    <property type="entry name" value="Carboh/pur_kinase_PfkB_CS"/>
</dbReference>
<proteinExistence type="predicted"/>
<dbReference type="Pfam" id="PF00294">
    <property type="entry name" value="PfkB"/>
    <property type="match status" value="1"/>
</dbReference>
<dbReference type="CDD" id="cd01172">
    <property type="entry name" value="RfaE_like"/>
    <property type="match status" value="1"/>
</dbReference>
<dbReference type="SUPFAM" id="SSF53613">
    <property type="entry name" value="Ribokinase-like"/>
    <property type="match status" value="1"/>
</dbReference>
<dbReference type="InterPro" id="IPR011611">
    <property type="entry name" value="PfkB_dom"/>
</dbReference>
<evidence type="ECO:0000256" key="2">
    <source>
        <dbReference type="ARBA" id="ARBA00022777"/>
    </source>
</evidence>
<dbReference type="Proteomes" id="UP001238163">
    <property type="component" value="Unassembled WGS sequence"/>
</dbReference>
<dbReference type="PROSITE" id="PS00583">
    <property type="entry name" value="PFKB_KINASES_1"/>
    <property type="match status" value="1"/>
</dbReference>
<sequence>MSHRELSHYVSDFSRYRVAVLGDLMIDRYVWGRASRISQEAPVPVVAVQHENAVPGGAANVARNVVSLGAKAEVLGVVGDDHDGRELCRLLGECQVDTSQVLVVPGRRTTVKTRVLAANQQVVRIDYEDTEALPAAAYRQLLGRLERRLQSGEIDALILEDYAKGVFTRSFIKAAIALANRYQVLVTLDPHPSHGFNVSGLALMTPNRAEAFVLAGIGYQPGINDPCRDRPLRRVGAALQRKWRVSQLLLTLGAEGMALFGAAGEDPVHIPTRAQQVFDVSGAGDTVMATMVLALLAGAPASAAATIANYAAGVVVGIVGTAAIEAAVLRQRLQEEE</sequence>
<dbReference type="EC" id="2.7.7.70" evidence="4"/>
<protein>
    <submittedName>
        <fullName evidence="4">D-beta-D-heptose 7-phosphate kinase/D-beta-D-heptose 1-phosphate adenosyltransferase</fullName>
        <ecNumber evidence="4">2.7.1.167</ecNumber>
        <ecNumber evidence="4">2.7.7.70</ecNumber>
    </submittedName>
</protein>
<dbReference type="AlphaFoldDB" id="A0AAE3VHS7"/>
<dbReference type="RefSeq" id="WP_307262539.1">
    <property type="nucleotide sequence ID" value="NZ_JAUSVL010000001.1"/>
</dbReference>
<dbReference type="GO" id="GO:0016773">
    <property type="term" value="F:phosphotransferase activity, alcohol group as acceptor"/>
    <property type="evidence" value="ECO:0007669"/>
    <property type="project" value="InterPro"/>
</dbReference>
<dbReference type="GO" id="GO:0033785">
    <property type="term" value="F:heptose 7-phosphate kinase activity"/>
    <property type="evidence" value="ECO:0007669"/>
    <property type="project" value="UniProtKB-EC"/>
</dbReference>
<dbReference type="InterPro" id="IPR011913">
    <property type="entry name" value="RfaE_dom_I"/>
</dbReference>
<name>A0AAE3VHS7_9BACT</name>
<dbReference type="Gene3D" id="3.40.1190.20">
    <property type="match status" value="1"/>
</dbReference>
<accession>A0AAE3VHS7</accession>
<evidence type="ECO:0000259" key="3">
    <source>
        <dbReference type="Pfam" id="PF00294"/>
    </source>
</evidence>
<dbReference type="InterPro" id="IPR029056">
    <property type="entry name" value="Ribokinase-like"/>
</dbReference>
<reference evidence="4" key="1">
    <citation type="submission" date="2023-07" db="EMBL/GenBank/DDBJ databases">
        <title>Genomic Encyclopedia of Type Strains, Phase IV (KMG-IV): sequencing the most valuable type-strain genomes for metagenomic binning, comparative biology and taxonomic classification.</title>
        <authorList>
            <person name="Goeker M."/>
        </authorList>
    </citation>
    <scope>NUCLEOTIDE SEQUENCE</scope>
    <source>
        <strain evidence="4">DSM 24202</strain>
    </source>
</reference>
<feature type="domain" description="Carbohydrate kinase PfkB" evidence="3">
    <location>
        <begin position="17"/>
        <end position="323"/>
    </location>
</feature>
<dbReference type="EMBL" id="JAUSVL010000001">
    <property type="protein sequence ID" value="MDQ0290733.1"/>
    <property type="molecule type" value="Genomic_DNA"/>
</dbReference>
<dbReference type="GO" id="GO:0033786">
    <property type="term" value="F:heptose-1-phosphate adenylyltransferase activity"/>
    <property type="evidence" value="ECO:0007669"/>
    <property type="project" value="TreeGrafter"/>
</dbReference>
<dbReference type="PANTHER" id="PTHR46969:SF1">
    <property type="entry name" value="BIFUNCTIONAL PROTEIN HLDE"/>
    <property type="match status" value="1"/>
</dbReference>
<evidence type="ECO:0000256" key="1">
    <source>
        <dbReference type="ARBA" id="ARBA00022679"/>
    </source>
</evidence>
<evidence type="ECO:0000313" key="5">
    <source>
        <dbReference type="Proteomes" id="UP001238163"/>
    </source>
</evidence>
<organism evidence="4 5">
    <name type="scientific">Oligosphaera ethanolica</name>
    <dbReference type="NCBI Taxonomy" id="760260"/>
    <lineage>
        <taxon>Bacteria</taxon>
        <taxon>Pseudomonadati</taxon>
        <taxon>Lentisphaerota</taxon>
        <taxon>Oligosphaeria</taxon>
        <taxon>Oligosphaerales</taxon>
        <taxon>Oligosphaeraceae</taxon>
        <taxon>Oligosphaera</taxon>
    </lineage>
</organism>